<dbReference type="InterPro" id="IPR003675">
    <property type="entry name" value="Rce1/LyrA-like_dom"/>
</dbReference>
<dbReference type="AlphaFoldDB" id="A0AA96WCF9"/>
<protein>
    <submittedName>
        <fullName evidence="3">CPBP family intramembrane metalloprotease</fullName>
    </submittedName>
</protein>
<keyword evidence="1" id="KW-0472">Membrane</keyword>
<sequence length="880" mass="98261">MASQQPINATLQRTLKWIVLLVISAVATTLLHGSLHAGQPHLYPSQYASTVTAPFNQPSYYPIMAQPPASYRPVGEWVGRLILPTVEQYQQMAQSTQETDWVWMEVEVAPADASNWVGQVVRLAWQPTPLAQAYVNKASRDVRFAPEVQKTLEAGILHPVRLNGRDRVGPLQSLAGARPFDDVTVVLRGDVQREDMEISIDDLSNHSSLNLPNNSPTLRIVREPVQETGRYYGLVQFVEPVLPDNAALPTQCPGSPPCTSDWMRVRHYNPVSRQFDGAEEIIRIPQQPQDKDGVYNMTTRDLAQSPTGEAGWYISGALDQAGVFTVQAMQPRSMVQLQPQQTVLGFRRGLDYINFRNWETVETRKGTIQTVLVDPTVNRSGDALVDWQEGERVLVMHLFGGRGGNHAAHESLILGTYAGHFSFGLGRVVRDPFTNDLIFDIDYLQVYGNGSDGTISGANTWRNYMGNLIRGKAGTRPVSDVLIKLDTLTEDYNFGGTRLSFFNELLGELSLIGARYRIGDGSGDSTITSATSCVQDSAQGLFLAMQRFRQTIEANPQVMEWMRANPNDPTTQRFRRLVKLGTDLANHLTPMGVVRWDWSQNAEVLMGVRSEDEQFISIDDFQIRNLLTGLISWRTALPRQAHDELSMLFLTNSAKLWFLRPNQIGGNDPGIEPLEATLAMGGWKLPFTQIPIFSVLINRTFGGVTIPTAIDWLITLAVLLGFGMLAFAITQTAYIASPLSSATPFLSWQPSPLPWHQSLLTLIRFLFVPALLKEYVFRVLLIPYPKPWVSTFTWWSWALLALGIYMVYHLLSARLRRSKAATSPILLVLVALLGLACTIAYRCTGSLWTITVIHWAAVSIWWLLLGGQQWHNAALRLAKP</sequence>
<dbReference type="GO" id="GO:0004175">
    <property type="term" value="F:endopeptidase activity"/>
    <property type="evidence" value="ECO:0007669"/>
    <property type="project" value="UniProtKB-ARBA"/>
</dbReference>
<feature type="transmembrane region" description="Helical" evidence="1">
    <location>
        <begin position="823"/>
        <end position="841"/>
    </location>
</feature>
<proteinExistence type="predicted"/>
<reference evidence="3" key="1">
    <citation type="submission" date="2020-05" db="EMBL/GenBank/DDBJ databases">
        <authorList>
            <person name="Zhu T."/>
            <person name="Keshari N."/>
            <person name="Lu X."/>
        </authorList>
    </citation>
    <scope>NUCLEOTIDE SEQUENCE</scope>
    <source>
        <strain evidence="3">NK1-12</strain>
    </source>
</reference>
<dbReference type="GO" id="GO:0008237">
    <property type="term" value="F:metallopeptidase activity"/>
    <property type="evidence" value="ECO:0007669"/>
    <property type="project" value="UniProtKB-KW"/>
</dbReference>
<feature type="transmembrane region" description="Helical" evidence="1">
    <location>
        <begin position="847"/>
        <end position="866"/>
    </location>
</feature>
<organism evidence="3">
    <name type="scientific">Leptolyngbya sp. NK1-12</name>
    <dbReference type="NCBI Taxonomy" id="2547451"/>
    <lineage>
        <taxon>Bacteria</taxon>
        <taxon>Bacillati</taxon>
        <taxon>Cyanobacteriota</taxon>
        <taxon>Cyanophyceae</taxon>
        <taxon>Leptolyngbyales</taxon>
        <taxon>Leptolyngbyaceae</taxon>
        <taxon>Leptolyngbya group</taxon>
        <taxon>Leptolyngbya</taxon>
    </lineage>
</organism>
<keyword evidence="1" id="KW-0812">Transmembrane</keyword>
<gene>
    <name evidence="3" type="ORF">HJG54_06650</name>
</gene>
<evidence type="ECO:0000259" key="2">
    <source>
        <dbReference type="Pfam" id="PF02517"/>
    </source>
</evidence>
<accession>A0AA96WCF9</accession>
<keyword evidence="3" id="KW-0378">Hydrolase</keyword>
<dbReference type="Pfam" id="PF02517">
    <property type="entry name" value="Rce1-like"/>
    <property type="match status" value="1"/>
</dbReference>
<keyword evidence="1" id="KW-1133">Transmembrane helix</keyword>
<evidence type="ECO:0000313" key="3">
    <source>
        <dbReference type="EMBL" id="WNZ22569.1"/>
    </source>
</evidence>
<dbReference type="EMBL" id="CP053586">
    <property type="protein sequence ID" value="WNZ22569.1"/>
    <property type="molecule type" value="Genomic_DNA"/>
</dbReference>
<evidence type="ECO:0000256" key="1">
    <source>
        <dbReference type="SAM" id="Phobius"/>
    </source>
</evidence>
<dbReference type="RefSeq" id="WP_316434052.1">
    <property type="nucleotide sequence ID" value="NZ_CP053586.1"/>
</dbReference>
<feature type="transmembrane region" description="Helical" evidence="1">
    <location>
        <begin position="712"/>
        <end position="734"/>
    </location>
</feature>
<keyword evidence="3" id="KW-0645">Protease</keyword>
<dbReference type="GO" id="GO:0080120">
    <property type="term" value="P:CAAX-box protein maturation"/>
    <property type="evidence" value="ECO:0007669"/>
    <property type="project" value="UniProtKB-ARBA"/>
</dbReference>
<feature type="domain" description="CAAX prenyl protease 2/Lysostaphin resistance protein A-like" evidence="2">
    <location>
        <begin position="757"/>
        <end position="857"/>
    </location>
</feature>
<feature type="transmembrane region" description="Helical" evidence="1">
    <location>
        <begin position="792"/>
        <end position="811"/>
    </location>
</feature>
<keyword evidence="3" id="KW-0482">Metalloprotease</keyword>
<name>A0AA96WCF9_9CYAN</name>